<name>A0A3R9WG50_9BACT</name>
<organism evidence="16 17">
    <name type="scientific">Edaphobacter aggregans</name>
    <dbReference type="NCBI Taxonomy" id="570835"/>
    <lineage>
        <taxon>Bacteria</taxon>
        <taxon>Pseudomonadati</taxon>
        <taxon>Acidobacteriota</taxon>
        <taxon>Terriglobia</taxon>
        <taxon>Terriglobales</taxon>
        <taxon>Acidobacteriaceae</taxon>
        <taxon>Edaphobacter</taxon>
    </lineage>
</organism>
<dbReference type="EMBL" id="RSDW01000001">
    <property type="protein sequence ID" value="RSL16432.1"/>
    <property type="molecule type" value="Genomic_DNA"/>
</dbReference>
<keyword evidence="10 13" id="KW-0411">Iron-sulfur</keyword>
<dbReference type="Pfam" id="PF00266">
    <property type="entry name" value="Aminotran_5"/>
    <property type="match status" value="1"/>
</dbReference>
<keyword evidence="5 13" id="KW-0808">Transferase</keyword>
<dbReference type="InterPro" id="IPR010240">
    <property type="entry name" value="Cys_deSase_IscS"/>
</dbReference>
<feature type="binding site" evidence="13">
    <location>
        <position position="264"/>
    </location>
    <ligand>
        <name>pyridoxal 5'-phosphate</name>
        <dbReference type="ChEBI" id="CHEBI:597326"/>
    </ligand>
</feature>
<evidence type="ECO:0000256" key="2">
    <source>
        <dbReference type="ARBA" id="ARBA00005151"/>
    </source>
</evidence>
<dbReference type="GO" id="GO:0030170">
    <property type="term" value="F:pyridoxal phosphate binding"/>
    <property type="evidence" value="ECO:0007669"/>
    <property type="project" value="UniProtKB-UniRule"/>
</dbReference>
<keyword evidence="13" id="KW-0963">Cytoplasm</keyword>
<evidence type="ECO:0000256" key="3">
    <source>
        <dbReference type="ARBA" id="ARBA00006490"/>
    </source>
</evidence>
<proteinExistence type="inferred from homology"/>
<dbReference type="GO" id="GO:1990221">
    <property type="term" value="C:L-cysteine desulfurase complex"/>
    <property type="evidence" value="ECO:0007669"/>
    <property type="project" value="UniProtKB-ARBA"/>
</dbReference>
<dbReference type="PROSITE" id="PS00595">
    <property type="entry name" value="AA_TRANSFER_CLASS_5"/>
    <property type="match status" value="1"/>
</dbReference>
<evidence type="ECO:0000256" key="5">
    <source>
        <dbReference type="ARBA" id="ARBA00022679"/>
    </source>
</evidence>
<gene>
    <name evidence="13" type="primary">iscS</name>
    <name evidence="16" type="ORF">EDE15_1946</name>
</gene>
<dbReference type="Gene3D" id="3.90.1150.10">
    <property type="entry name" value="Aspartate Aminotransferase, domain 1"/>
    <property type="match status" value="1"/>
</dbReference>
<comment type="subcellular location">
    <subcellularLocation>
        <location evidence="13">Cytoplasm</location>
    </subcellularLocation>
</comment>
<dbReference type="InterPro" id="IPR016454">
    <property type="entry name" value="Cysteine_dSase"/>
</dbReference>
<comment type="caution">
    <text evidence="16">The sequence shown here is derived from an EMBL/GenBank/DDBJ whole genome shotgun (WGS) entry which is preliminary data.</text>
</comment>
<dbReference type="HAMAP" id="MF_00331">
    <property type="entry name" value="Cys_desulf_IscS"/>
    <property type="match status" value="1"/>
</dbReference>
<comment type="cofactor">
    <cofactor evidence="1 13 14">
        <name>pyridoxal 5'-phosphate</name>
        <dbReference type="ChEBI" id="CHEBI:597326"/>
    </cofactor>
</comment>
<keyword evidence="9 13" id="KW-0408">Iron</keyword>
<sequence>MSSNGNGTGIIVTESSTPLPEGVHLPIYMDNHATTPLDPRVLEAMMPYFTSTFGNAASRNHSFGWEAEKAVENAREQVAKLIGATAKEIIFTSGATESNNLALKGIAEMYRERGNHIITQVTEHKAVLDTCKKLEKQGYRVTYLPVQADGLIDIEDLKRAIDDKTILVSIMYANNEIGVIQPVAEIGKLCHEKGILFHTDGVQAVGKVPVDVQKDNIDVLSLSGHKIYGPKGVGALYVRRRNPRVQISEQINGGGHERGMRSGTLNVPGIVGLGKACEICGEEMATEAKRETELRDYLRAKFEKALDYVHVNGNMEHHLPGNLNMSFVYVEGESLLMGINDIAVSSGSACTSATLEPSYVLKALGLGDDVAHSSIRFGLGRFNTKAEVDYVSDKLIDVVQKLRELSPLYEMVKEGIDLSKIEWAAH</sequence>
<dbReference type="GO" id="GO:0051537">
    <property type="term" value="F:2 iron, 2 sulfur cluster binding"/>
    <property type="evidence" value="ECO:0007669"/>
    <property type="project" value="UniProtKB-UniRule"/>
</dbReference>
<evidence type="ECO:0000256" key="8">
    <source>
        <dbReference type="ARBA" id="ARBA00022898"/>
    </source>
</evidence>
<comment type="similarity">
    <text evidence="3 13">Belongs to the class-V pyridoxal-phosphate-dependent aminotransferase family. NifS/IscS subfamily.</text>
</comment>
<reference evidence="16 17" key="1">
    <citation type="submission" date="2018-12" db="EMBL/GenBank/DDBJ databases">
        <title>Sequencing of bacterial isolates from soil warming experiment in Harvard Forest, Massachusetts, USA.</title>
        <authorList>
            <person name="Deangelis K."/>
        </authorList>
    </citation>
    <scope>NUCLEOTIDE SEQUENCE [LARGE SCALE GENOMIC DNA]</scope>
    <source>
        <strain evidence="16 17">EB153</strain>
    </source>
</reference>
<dbReference type="InterPro" id="IPR015421">
    <property type="entry name" value="PyrdxlP-dep_Trfase_major"/>
</dbReference>
<comment type="pathway">
    <text evidence="2 13">Cofactor biosynthesis; iron-sulfur cluster biosynthesis.</text>
</comment>
<dbReference type="SUPFAM" id="SSF53383">
    <property type="entry name" value="PLP-dependent transferases"/>
    <property type="match status" value="1"/>
</dbReference>
<keyword evidence="6 13" id="KW-0001">2Fe-2S</keyword>
<comment type="catalytic activity">
    <reaction evidence="11 13">
        <text>(sulfur carrier)-H + L-cysteine = (sulfur carrier)-SH + L-alanine</text>
        <dbReference type="Rhea" id="RHEA:43892"/>
        <dbReference type="Rhea" id="RHEA-COMP:14737"/>
        <dbReference type="Rhea" id="RHEA-COMP:14739"/>
        <dbReference type="ChEBI" id="CHEBI:29917"/>
        <dbReference type="ChEBI" id="CHEBI:35235"/>
        <dbReference type="ChEBI" id="CHEBI:57972"/>
        <dbReference type="ChEBI" id="CHEBI:64428"/>
        <dbReference type="EC" id="2.8.1.7"/>
    </reaction>
</comment>
<evidence type="ECO:0000256" key="12">
    <source>
        <dbReference type="ARBA" id="ARBA00072125"/>
    </source>
</evidence>
<feature type="active site" description="Cysteine persulfide intermediate" evidence="13">
    <location>
        <position position="350"/>
    </location>
</feature>
<evidence type="ECO:0000313" key="16">
    <source>
        <dbReference type="EMBL" id="RSL16432.1"/>
    </source>
</evidence>
<protein>
    <recommendedName>
        <fullName evidence="12 13">Cysteine desulfurase IscS</fullName>
        <ecNumber evidence="4 13">2.8.1.7</ecNumber>
    </recommendedName>
</protein>
<dbReference type="NCBIfam" id="NF010611">
    <property type="entry name" value="PRK14012.1"/>
    <property type="match status" value="1"/>
</dbReference>
<dbReference type="FunFam" id="3.90.1150.10:FF:000002">
    <property type="entry name" value="Cysteine desulfurase IscS"/>
    <property type="match status" value="1"/>
</dbReference>
<evidence type="ECO:0000256" key="13">
    <source>
        <dbReference type="HAMAP-Rule" id="MF_00331"/>
    </source>
</evidence>
<evidence type="ECO:0000256" key="11">
    <source>
        <dbReference type="ARBA" id="ARBA00050776"/>
    </source>
</evidence>
<feature type="modified residue" description="N6-(pyridoxal phosphate)lysine" evidence="13">
    <location>
        <position position="226"/>
    </location>
</feature>
<dbReference type="GO" id="GO:0046872">
    <property type="term" value="F:metal ion binding"/>
    <property type="evidence" value="ECO:0007669"/>
    <property type="project" value="UniProtKB-KW"/>
</dbReference>
<evidence type="ECO:0000256" key="4">
    <source>
        <dbReference type="ARBA" id="ARBA00012239"/>
    </source>
</evidence>
<evidence type="ECO:0000313" key="17">
    <source>
        <dbReference type="Proteomes" id="UP000269669"/>
    </source>
</evidence>
<dbReference type="NCBIfam" id="NF002806">
    <property type="entry name" value="PRK02948.1"/>
    <property type="match status" value="1"/>
</dbReference>
<dbReference type="EC" id="2.8.1.7" evidence="4 13"/>
<dbReference type="Proteomes" id="UP000269669">
    <property type="component" value="Unassembled WGS sequence"/>
</dbReference>
<feature type="binding site" evidence="13">
    <location>
        <begin position="223"/>
        <end position="225"/>
    </location>
    <ligand>
        <name>pyridoxal 5'-phosphate</name>
        <dbReference type="ChEBI" id="CHEBI:597326"/>
    </ligand>
</feature>
<evidence type="ECO:0000256" key="9">
    <source>
        <dbReference type="ARBA" id="ARBA00023004"/>
    </source>
</evidence>
<keyword evidence="7 13" id="KW-0479">Metal-binding</keyword>
<evidence type="ECO:0000256" key="10">
    <source>
        <dbReference type="ARBA" id="ARBA00023014"/>
    </source>
</evidence>
<dbReference type="GO" id="GO:0031071">
    <property type="term" value="F:cysteine desulfurase activity"/>
    <property type="evidence" value="ECO:0007669"/>
    <property type="project" value="UniProtKB-UniRule"/>
</dbReference>
<dbReference type="AlphaFoldDB" id="A0A3R9WG50"/>
<comment type="subunit">
    <text evidence="13">Homodimer. Forms a heterotetramer with IscU, interacts with other sulfur acceptors.</text>
</comment>
<evidence type="ECO:0000256" key="7">
    <source>
        <dbReference type="ARBA" id="ARBA00022723"/>
    </source>
</evidence>
<dbReference type="InterPro" id="IPR000192">
    <property type="entry name" value="Aminotrans_V_dom"/>
</dbReference>
<dbReference type="PANTHER" id="PTHR11601:SF34">
    <property type="entry name" value="CYSTEINE DESULFURASE"/>
    <property type="match status" value="1"/>
</dbReference>
<dbReference type="UniPathway" id="UPA00266"/>
<feature type="binding site" description="via persulfide group" evidence="13">
    <location>
        <position position="350"/>
    </location>
    <ligand>
        <name>[2Fe-2S] cluster</name>
        <dbReference type="ChEBI" id="CHEBI:190135"/>
        <note>ligand shared with IscU</note>
    </ligand>
</feature>
<keyword evidence="17" id="KW-1185">Reference proteome</keyword>
<dbReference type="Gene3D" id="3.40.640.10">
    <property type="entry name" value="Type I PLP-dependent aspartate aminotransferase-like (Major domain)"/>
    <property type="match status" value="1"/>
</dbReference>
<feature type="binding site" evidence="13">
    <location>
        <begin position="95"/>
        <end position="96"/>
    </location>
    <ligand>
        <name>pyridoxal 5'-phosphate</name>
        <dbReference type="ChEBI" id="CHEBI:597326"/>
    </ligand>
</feature>
<dbReference type="InterPro" id="IPR015422">
    <property type="entry name" value="PyrdxlP-dep_Trfase_small"/>
</dbReference>
<dbReference type="FunFam" id="3.40.640.10:FF:000003">
    <property type="entry name" value="Cysteine desulfurase IscS"/>
    <property type="match status" value="1"/>
</dbReference>
<feature type="binding site" evidence="13">
    <location>
        <position position="203"/>
    </location>
    <ligand>
        <name>pyridoxal 5'-phosphate</name>
        <dbReference type="ChEBI" id="CHEBI:597326"/>
    </ligand>
</feature>
<feature type="domain" description="Aminotransferase class V" evidence="15">
    <location>
        <begin position="27"/>
        <end position="391"/>
    </location>
</feature>
<evidence type="ECO:0000256" key="6">
    <source>
        <dbReference type="ARBA" id="ARBA00022714"/>
    </source>
</evidence>
<evidence type="ECO:0000256" key="14">
    <source>
        <dbReference type="RuleBase" id="RU004504"/>
    </source>
</evidence>
<dbReference type="PANTHER" id="PTHR11601">
    <property type="entry name" value="CYSTEINE DESULFURYLASE FAMILY MEMBER"/>
    <property type="match status" value="1"/>
</dbReference>
<comment type="function">
    <text evidence="13">Master enzyme that delivers sulfur to a number of partners involved in Fe-S cluster assembly, tRNA modification or cofactor biosynthesis. Catalyzes the removal of elemental sulfur atoms from cysteine to produce alanine. Functions as a sulfur delivery protein for Fe-S cluster synthesis onto IscU, an Fe-S scaffold assembly protein, as well as other S acceptor proteins.</text>
</comment>
<accession>A0A3R9WG50</accession>
<dbReference type="InterPro" id="IPR015424">
    <property type="entry name" value="PyrdxlP-dep_Trfase"/>
</dbReference>
<feature type="binding site" evidence="13">
    <location>
        <position position="175"/>
    </location>
    <ligand>
        <name>pyridoxal 5'-phosphate</name>
        <dbReference type="ChEBI" id="CHEBI:597326"/>
    </ligand>
</feature>
<evidence type="ECO:0000259" key="15">
    <source>
        <dbReference type="Pfam" id="PF00266"/>
    </source>
</evidence>
<dbReference type="GO" id="GO:0044571">
    <property type="term" value="P:[2Fe-2S] cluster assembly"/>
    <property type="evidence" value="ECO:0007669"/>
    <property type="project" value="UniProtKB-UniRule"/>
</dbReference>
<dbReference type="InterPro" id="IPR020578">
    <property type="entry name" value="Aminotrans_V_PyrdxlP_BS"/>
</dbReference>
<dbReference type="OrthoDB" id="9808002at2"/>
<dbReference type="PIRSF" id="PIRSF005572">
    <property type="entry name" value="NifS"/>
    <property type="match status" value="1"/>
</dbReference>
<evidence type="ECO:0000256" key="1">
    <source>
        <dbReference type="ARBA" id="ARBA00001933"/>
    </source>
</evidence>
<dbReference type="NCBIfam" id="TIGR02006">
    <property type="entry name" value="IscS"/>
    <property type="match status" value="1"/>
</dbReference>
<keyword evidence="8 13" id="KW-0663">Pyridoxal phosphate</keyword>